<evidence type="ECO:0000313" key="2">
    <source>
        <dbReference type="Proteomes" id="UP000886520"/>
    </source>
</evidence>
<name>A0A9D4U9E3_ADICA</name>
<accession>A0A9D4U9E3</accession>
<dbReference type="InterPro" id="IPR040315">
    <property type="entry name" value="WDR46/Utp7"/>
</dbReference>
<dbReference type="GO" id="GO:0032040">
    <property type="term" value="C:small-subunit processome"/>
    <property type="evidence" value="ECO:0007669"/>
    <property type="project" value="TreeGrafter"/>
</dbReference>
<protein>
    <recommendedName>
        <fullName evidence="3">U3 small nucleolar RNA-associated protein 7</fullName>
    </recommendedName>
</protein>
<dbReference type="Proteomes" id="UP000886520">
    <property type="component" value="Chromosome 21"/>
</dbReference>
<keyword evidence="2" id="KW-1185">Reference proteome</keyword>
<dbReference type="GO" id="GO:0030686">
    <property type="term" value="C:90S preribosome"/>
    <property type="evidence" value="ECO:0007669"/>
    <property type="project" value="TreeGrafter"/>
</dbReference>
<evidence type="ECO:0000313" key="1">
    <source>
        <dbReference type="EMBL" id="KAI5063423.1"/>
    </source>
</evidence>
<dbReference type="InterPro" id="IPR036322">
    <property type="entry name" value="WD40_repeat_dom_sf"/>
</dbReference>
<dbReference type="AlphaFoldDB" id="A0A9D4U9E3"/>
<dbReference type="InterPro" id="IPR015943">
    <property type="entry name" value="WD40/YVTN_repeat-like_dom_sf"/>
</dbReference>
<organism evidence="1 2">
    <name type="scientific">Adiantum capillus-veneris</name>
    <name type="common">Maidenhair fern</name>
    <dbReference type="NCBI Taxonomy" id="13818"/>
    <lineage>
        <taxon>Eukaryota</taxon>
        <taxon>Viridiplantae</taxon>
        <taxon>Streptophyta</taxon>
        <taxon>Embryophyta</taxon>
        <taxon>Tracheophyta</taxon>
        <taxon>Polypodiopsida</taxon>
        <taxon>Polypodiidae</taxon>
        <taxon>Polypodiales</taxon>
        <taxon>Pteridineae</taxon>
        <taxon>Pteridaceae</taxon>
        <taxon>Vittarioideae</taxon>
        <taxon>Adiantum</taxon>
    </lineage>
</organism>
<dbReference type="EMBL" id="JABFUD020000021">
    <property type="protein sequence ID" value="KAI5063423.1"/>
    <property type="molecule type" value="Genomic_DNA"/>
</dbReference>
<dbReference type="PANTHER" id="PTHR14085">
    <property type="entry name" value="WD-REPEAT PROTEIN BING4"/>
    <property type="match status" value="1"/>
</dbReference>
<dbReference type="Gene3D" id="2.130.10.10">
    <property type="entry name" value="YVTN repeat-like/Quinoprotein amine dehydrogenase"/>
    <property type="match status" value="1"/>
</dbReference>
<evidence type="ECO:0008006" key="3">
    <source>
        <dbReference type="Google" id="ProtNLM"/>
    </source>
</evidence>
<gene>
    <name evidence="1" type="ORF">GOP47_0021970</name>
</gene>
<dbReference type="PANTHER" id="PTHR14085:SF3">
    <property type="entry name" value="WD REPEAT-CONTAINING PROTEIN 46"/>
    <property type="match status" value="1"/>
</dbReference>
<reference evidence="1" key="1">
    <citation type="submission" date="2021-01" db="EMBL/GenBank/DDBJ databases">
        <title>Adiantum capillus-veneris genome.</title>
        <authorList>
            <person name="Fang Y."/>
            <person name="Liao Q."/>
        </authorList>
    </citation>
    <scope>NUCLEOTIDE SEQUENCE</scope>
    <source>
        <strain evidence="1">H3</strain>
        <tissue evidence="1">Leaf</tissue>
    </source>
</reference>
<dbReference type="SUPFAM" id="SSF50978">
    <property type="entry name" value="WD40 repeat-like"/>
    <property type="match status" value="1"/>
</dbReference>
<dbReference type="GO" id="GO:0000462">
    <property type="term" value="P:maturation of SSU-rRNA from tricistronic rRNA transcript (SSU-rRNA, 5.8S rRNA, LSU-rRNA)"/>
    <property type="evidence" value="ECO:0007669"/>
    <property type="project" value="TreeGrafter"/>
</dbReference>
<comment type="caution">
    <text evidence="1">The sequence shown here is derived from an EMBL/GenBank/DDBJ whole genome shotgun (WGS) entry which is preliminary data.</text>
</comment>
<dbReference type="OrthoDB" id="10251154at2759"/>
<proteinExistence type="predicted"/>
<sequence>MAEEEVALAELTPQELKYTRGPRVSFKDLSDKKLRGKLRHREEIIGQSARTAAKFEQWLLPSEAGYIEPEGLEQTKNFSQEAIVSNVDITSARKAFDIQLPELGPYAVDFTRNGLHLVLGGRKGHLAIMDWKAKRLISELQVGETTRDVKFLHNELFFAAAQRKYVYIYDKKGTEIHCLKEHSFPLKLEFLPYHFLLVSADRYGALRYQDTSTATDLSPCGVLI</sequence>